<dbReference type="Proteomes" id="UP000077266">
    <property type="component" value="Unassembled WGS sequence"/>
</dbReference>
<dbReference type="OrthoDB" id="3233795at2759"/>
<dbReference type="InParanoid" id="A0A165ZS86"/>
<feature type="chain" id="PRO_5007870208" description="Concanavalin A-like lectin/glucanase" evidence="2">
    <location>
        <begin position="21"/>
        <end position="328"/>
    </location>
</feature>
<feature type="compositionally biased region" description="Basic residues" evidence="1">
    <location>
        <begin position="312"/>
        <end position="328"/>
    </location>
</feature>
<evidence type="ECO:0000313" key="4">
    <source>
        <dbReference type="Proteomes" id="UP000077266"/>
    </source>
</evidence>
<gene>
    <name evidence="3" type="ORF">EXIGLDRAFT_741741</name>
</gene>
<feature type="compositionally biased region" description="Pro residues" evidence="1">
    <location>
        <begin position="297"/>
        <end position="307"/>
    </location>
</feature>
<evidence type="ECO:0008006" key="5">
    <source>
        <dbReference type="Google" id="ProtNLM"/>
    </source>
</evidence>
<organism evidence="3 4">
    <name type="scientific">Exidia glandulosa HHB12029</name>
    <dbReference type="NCBI Taxonomy" id="1314781"/>
    <lineage>
        <taxon>Eukaryota</taxon>
        <taxon>Fungi</taxon>
        <taxon>Dikarya</taxon>
        <taxon>Basidiomycota</taxon>
        <taxon>Agaricomycotina</taxon>
        <taxon>Agaricomycetes</taxon>
        <taxon>Auriculariales</taxon>
        <taxon>Exidiaceae</taxon>
        <taxon>Exidia</taxon>
    </lineage>
</organism>
<feature type="compositionally biased region" description="Low complexity" evidence="1">
    <location>
        <begin position="271"/>
        <end position="296"/>
    </location>
</feature>
<keyword evidence="4" id="KW-1185">Reference proteome</keyword>
<dbReference type="Gene3D" id="2.60.120.200">
    <property type="match status" value="1"/>
</dbReference>
<evidence type="ECO:0000256" key="2">
    <source>
        <dbReference type="SAM" id="SignalP"/>
    </source>
</evidence>
<evidence type="ECO:0000313" key="3">
    <source>
        <dbReference type="EMBL" id="KZV85429.1"/>
    </source>
</evidence>
<keyword evidence="2" id="KW-0732">Signal</keyword>
<proteinExistence type="predicted"/>
<dbReference type="Pfam" id="PF14099">
    <property type="entry name" value="Polysacc_lyase"/>
    <property type="match status" value="1"/>
</dbReference>
<dbReference type="EMBL" id="KV426189">
    <property type="protein sequence ID" value="KZV85429.1"/>
    <property type="molecule type" value="Genomic_DNA"/>
</dbReference>
<dbReference type="AlphaFoldDB" id="A0A165ZS86"/>
<feature type="region of interest" description="Disordered" evidence="1">
    <location>
        <begin position="265"/>
        <end position="328"/>
    </location>
</feature>
<dbReference type="InterPro" id="IPR025975">
    <property type="entry name" value="Polysacc_lyase"/>
</dbReference>
<name>A0A165ZS86_EXIGL</name>
<feature type="signal peptide" evidence="2">
    <location>
        <begin position="1"/>
        <end position="20"/>
    </location>
</feature>
<accession>A0A165ZS86</accession>
<sequence length="328" mass="36211">MRGFLSSTFILALAASAAYARLLIDYHGGDDPKNLGAIELESFNLGDHVAAGSGGSDVFIKAETDTTLNRPALHYKRSEHYRRAEMRILDHDIEEDKTYFVGFTFRLSHSRKGLVFFQWKKADKTAAPQQNIPFHMEFEGEDELTLGYTTPGGNGSQRKPVWHGKFSTGNSEIDVHSVGFAINTANDGSGWLEFYLDGKKQTFDSGKDRLENVYLLTGRTYPKIGIYRGEAAQGDESNAADHTFNSYVYRVQISDSSLDEIAEAAGLDGGSTPEPSSTTMPPETTMPPSTSQEPVPTETPSPPPPSKPTCSKNKKRSRSRRHRIHSAK</sequence>
<evidence type="ECO:0000256" key="1">
    <source>
        <dbReference type="SAM" id="MobiDB-lite"/>
    </source>
</evidence>
<reference evidence="3 4" key="1">
    <citation type="journal article" date="2016" name="Mol. Biol. Evol.">
        <title>Comparative Genomics of Early-Diverging Mushroom-Forming Fungi Provides Insights into the Origins of Lignocellulose Decay Capabilities.</title>
        <authorList>
            <person name="Nagy L.G."/>
            <person name="Riley R."/>
            <person name="Tritt A."/>
            <person name="Adam C."/>
            <person name="Daum C."/>
            <person name="Floudas D."/>
            <person name="Sun H."/>
            <person name="Yadav J.S."/>
            <person name="Pangilinan J."/>
            <person name="Larsson K.H."/>
            <person name="Matsuura K."/>
            <person name="Barry K."/>
            <person name="Labutti K."/>
            <person name="Kuo R."/>
            <person name="Ohm R.A."/>
            <person name="Bhattacharya S.S."/>
            <person name="Shirouzu T."/>
            <person name="Yoshinaga Y."/>
            <person name="Martin F.M."/>
            <person name="Grigoriev I.V."/>
            <person name="Hibbett D.S."/>
        </authorList>
    </citation>
    <scope>NUCLEOTIDE SEQUENCE [LARGE SCALE GENOMIC DNA]</scope>
    <source>
        <strain evidence="3 4">HHB12029</strain>
    </source>
</reference>
<protein>
    <recommendedName>
        <fullName evidence="5">Concanavalin A-like lectin/glucanase</fullName>
    </recommendedName>
</protein>